<gene>
    <name evidence="2" type="ORF">SYV04_04730</name>
</gene>
<keyword evidence="1" id="KW-1133">Transmembrane helix</keyword>
<feature type="transmembrane region" description="Helical" evidence="1">
    <location>
        <begin position="44"/>
        <end position="68"/>
    </location>
</feature>
<keyword evidence="1" id="KW-0472">Membrane</keyword>
<evidence type="ECO:0008006" key="4">
    <source>
        <dbReference type="Google" id="ProtNLM"/>
    </source>
</evidence>
<organism evidence="2 3">
    <name type="scientific">Hyalangium rubrum</name>
    <dbReference type="NCBI Taxonomy" id="3103134"/>
    <lineage>
        <taxon>Bacteria</taxon>
        <taxon>Pseudomonadati</taxon>
        <taxon>Myxococcota</taxon>
        <taxon>Myxococcia</taxon>
        <taxon>Myxococcales</taxon>
        <taxon>Cystobacterineae</taxon>
        <taxon>Archangiaceae</taxon>
        <taxon>Hyalangium</taxon>
    </lineage>
</organism>
<evidence type="ECO:0000313" key="3">
    <source>
        <dbReference type="Proteomes" id="UP001291309"/>
    </source>
</evidence>
<proteinExistence type="predicted"/>
<evidence type="ECO:0000313" key="2">
    <source>
        <dbReference type="EMBL" id="MDY7225673.1"/>
    </source>
</evidence>
<evidence type="ECO:0000256" key="1">
    <source>
        <dbReference type="SAM" id="Phobius"/>
    </source>
</evidence>
<dbReference type="EMBL" id="JAXIVS010000001">
    <property type="protein sequence ID" value="MDY7225673.1"/>
    <property type="molecule type" value="Genomic_DNA"/>
</dbReference>
<dbReference type="RefSeq" id="WP_321544377.1">
    <property type="nucleotide sequence ID" value="NZ_JAXIVS010000001.1"/>
</dbReference>
<name>A0ABU5GYT0_9BACT</name>
<keyword evidence="3" id="KW-1185">Reference proteome</keyword>
<dbReference type="Proteomes" id="UP001291309">
    <property type="component" value="Unassembled WGS sequence"/>
</dbReference>
<accession>A0ABU5GYT0</accession>
<comment type="caution">
    <text evidence="2">The sequence shown here is derived from an EMBL/GenBank/DDBJ whole genome shotgun (WGS) entry which is preliminary data.</text>
</comment>
<sequence>MSKSRCTHCNAPLAEGTTFCAYCDLGPGGVARPPPPAPSAVTEAASSGVTFLIGLVLFLFRQLVRLVVWLVPPWSRKTKIALGVVGLVFVGFVAVVLVLNATVYSIHMDAPRYSANPLPPRQRPIESFNVAQVVLDMRDTPDRTLDQRKQAWREKYEGRWVSWKGTVDTVYPNIGHLKLLTVDDPRIQLEVKFDPIHAPQLEKLQEGQEARVSGMLWGYDFTLNMPQLSEGALVGERAPGHVMDVP</sequence>
<keyword evidence="1" id="KW-0812">Transmembrane</keyword>
<reference evidence="2 3" key="1">
    <citation type="submission" date="2023-12" db="EMBL/GenBank/DDBJ databases">
        <title>the genome sequence of Hyalangium sp. s54d21.</title>
        <authorList>
            <person name="Zhang X."/>
        </authorList>
    </citation>
    <scope>NUCLEOTIDE SEQUENCE [LARGE SCALE GENOMIC DNA]</scope>
    <source>
        <strain evidence="3">s54d21</strain>
    </source>
</reference>
<feature type="transmembrane region" description="Helical" evidence="1">
    <location>
        <begin position="80"/>
        <end position="104"/>
    </location>
</feature>
<protein>
    <recommendedName>
        <fullName evidence="4">Zinc ribbon domain-containing protein</fullName>
    </recommendedName>
</protein>